<reference evidence="7" key="2">
    <citation type="submission" date="2011-03" db="EMBL/GenBank/DDBJ databases">
        <title>The complete genome of Hippea maritima DSM 10411.</title>
        <authorList>
            <consortium name="US DOE Joint Genome Institute (JGI-PGF)"/>
            <person name="Lucas S."/>
            <person name="Copeland A."/>
            <person name="Lapidus A."/>
            <person name="Bruce D."/>
            <person name="Goodwin L."/>
            <person name="Pitluck S."/>
            <person name="Peters L."/>
            <person name="Kyrpides N."/>
            <person name="Mavromatis K."/>
            <person name="Pagani I."/>
            <person name="Ivanova N."/>
            <person name="Mikhailova N."/>
            <person name="Lu M."/>
            <person name="Detter J.C."/>
            <person name="Tapia R."/>
            <person name="Han C."/>
            <person name="Land M."/>
            <person name="Hauser L."/>
            <person name="Markowitz V."/>
            <person name="Cheng J.-F."/>
            <person name="Hugenholtz P."/>
            <person name="Woyke T."/>
            <person name="Wu D."/>
            <person name="Spring S."/>
            <person name="Schroeder M."/>
            <person name="Brambilla E."/>
            <person name="Klenk H.-P."/>
            <person name="Eisen J.A."/>
        </authorList>
    </citation>
    <scope>NUCLEOTIDE SEQUENCE [LARGE SCALE GENOMIC DNA]</scope>
    <source>
        <strain evidence="7">ATCC 700847 / DSM 10411 / MH2</strain>
    </source>
</reference>
<protein>
    <submittedName>
        <fullName evidence="6">RmuC-domain protein</fullName>
    </submittedName>
</protein>
<evidence type="ECO:0000313" key="6">
    <source>
        <dbReference type="EMBL" id="AEA34194.1"/>
    </source>
</evidence>
<proteinExistence type="inferred from homology"/>
<comment type="function">
    <text evidence="1">Involved in DNA recombination.</text>
</comment>
<accession>F2LX10</accession>
<dbReference type="FunCoup" id="F2LX10">
    <property type="interactions" value="73"/>
</dbReference>
<dbReference type="InterPro" id="IPR003798">
    <property type="entry name" value="DNA_recombination_RmuC"/>
</dbReference>
<feature type="coiled-coil region" evidence="5">
    <location>
        <begin position="93"/>
        <end position="166"/>
    </location>
</feature>
<evidence type="ECO:0000256" key="4">
    <source>
        <dbReference type="ARBA" id="ARBA00023172"/>
    </source>
</evidence>
<evidence type="ECO:0000256" key="2">
    <source>
        <dbReference type="ARBA" id="ARBA00009840"/>
    </source>
</evidence>
<dbReference type="KEGG" id="hmr:Hipma_1232"/>
<comment type="similarity">
    <text evidence="2">Belongs to the RmuC family.</text>
</comment>
<dbReference type="PANTHER" id="PTHR30563">
    <property type="entry name" value="DNA RECOMBINATION PROTEIN RMUC"/>
    <property type="match status" value="1"/>
</dbReference>
<evidence type="ECO:0000256" key="1">
    <source>
        <dbReference type="ARBA" id="ARBA00003416"/>
    </source>
</evidence>
<gene>
    <name evidence="6" type="ordered locus">Hipma_1232</name>
</gene>
<dbReference type="InParanoid" id="F2LX10"/>
<dbReference type="Proteomes" id="UP000008139">
    <property type="component" value="Chromosome"/>
</dbReference>
<dbReference type="RefSeq" id="WP_013682231.1">
    <property type="nucleotide sequence ID" value="NC_015318.1"/>
</dbReference>
<reference evidence="6 7" key="1">
    <citation type="journal article" date="2011" name="Stand. Genomic Sci.">
        <title>Complete genome sequence of the thermophilic sulfur-reducer Hippea maritima type strain (MH(2)).</title>
        <authorList>
            <person name="Huntemann M."/>
            <person name="Lu M."/>
            <person name="Nolan M."/>
            <person name="Lapidus A."/>
            <person name="Lucas S."/>
            <person name="Hammon N."/>
            <person name="Deshpande S."/>
            <person name="Cheng J.F."/>
            <person name="Tapia R."/>
            <person name="Han C."/>
            <person name="Goodwin L."/>
            <person name="Pitluck S."/>
            <person name="Liolios K."/>
            <person name="Pagani I."/>
            <person name="Ivanova N."/>
            <person name="Ovchinikova G."/>
            <person name="Pati A."/>
            <person name="Chen A."/>
            <person name="Palaniappan K."/>
            <person name="Land M."/>
            <person name="Hauser L."/>
            <person name="Jeffries C.D."/>
            <person name="Detter J.C."/>
            <person name="Brambilla E.M."/>
            <person name="Rohde M."/>
            <person name="Spring S."/>
            <person name="Goker M."/>
            <person name="Woyke T."/>
            <person name="Bristow J."/>
            <person name="Eisen J.A."/>
            <person name="Markowitz V."/>
            <person name="Hugenholtz P."/>
            <person name="Kyrpides N.C."/>
            <person name="Klenk H.P."/>
            <person name="Mavromatis K."/>
        </authorList>
    </citation>
    <scope>NUCLEOTIDE SEQUENCE [LARGE SCALE GENOMIC DNA]</scope>
    <source>
        <strain evidence="7">ATCC 700847 / DSM 10411 / MH2</strain>
    </source>
</reference>
<evidence type="ECO:0000313" key="7">
    <source>
        <dbReference type="Proteomes" id="UP000008139"/>
    </source>
</evidence>
<sequence length="391" mass="45344">MEVYYIVAALLVGSAVLFLAFSQTKQFRLIRDELKDELLRISTENQKQIEKNSELFEKLNQTTLKLNDTLKEELYTKFRDINSTIEAENFKNRDELKNFMETVNDKLMQLSDRVDQRLKSGFDNVDKTFRDIVEGIARISEAQRKIEELSKDVVSLQEILDDKKKRGVFGEVRLETILKSVFGQEGELYQTQYSFENSGKRVMADAVIKAPEMGLLAVDSKFPLENYVKMIEAEETDKARFTSQFKQNLKKHIDDIADKYICPPTTADMAVMFLPSEAIFAEVNAHHADIIAYARQKKIWIASPTTLMALLATVQAVVKDVKTRQQALKIQQELARLSKNFERYKERWEKLIKDIDRLSRDAKDVHITTQKISDDFKRIERVEFESSEALE</sequence>
<dbReference type="AlphaFoldDB" id="F2LX10"/>
<keyword evidence="3 5" id="KW-0175">Coiled coil</keyword>
<organism evidence="6 7">
    <name type="scientific">Hippea maritima (strain ATCC 700847 / DSM 10411 / MH2)</name>
    <dbReference type="NCBI Taxonomy" id="760142"/>
    <lineage>
        <taxon>Bacteria</taxon>
        <taxon>Pseudomonadati</taxon>
        <taxon>Campylobacterota</taxon>
        <taxon>Desulfurellia</taxon>
        <taxon>Desulfurellales</taxon>
        <taxon>Hippeaceae</taxon>
        <taxon>Hippea</taxon>
    </lineage>
</organism>
<dbReference type="EMBL" id="CP002606">
    <property type="protein sequence ID" value="AEA34194.1"/>
    <property type="molecule type" value="Genomic_DNA"/>
</dbReference>
<evidence type="ECO:0000256" key="5">
    <source>
        <dbReference type="SAM" id="Coils"/>
    </source>
</evidence>
<dbReference type="STRING" id="760142.Hipma_1232"/>
<dbReference type="GO" id="GO:0006310">
    <property type="term" value="P:DNA recombination"/>
    <property type="evidence" value="ECO:0007669"/>
    <property type="project" value="UniProtKB-KW"/>
</dbReference>
<dbReference type="PANTHER" id="PTHR30563:SF0">
    <property type="entry name" value="DNA RECOMBINATION PROTEIN RMUC"/>
    <property type="match status" value="1"/>
</dbReference>
<evidence type="ECO:0000256" key="3">
    <source>
        <dbReference type="ARBA" id="ARBA00023054"/>
    </source>
</evidence>
<keyword evidence="4" id="KW-0233">DNA recombination</keyword>
<feature type="coiled-coil region" evidence="5">
    <location>
        <begin position="327"/>
        <end position="361"/>
    </location>
</feature>
<dbReference type="Pfam" id="PF02646">
    <property type="entry name" value="RmuC"/>
    <property type="match status" value="1"/>
</dbReference>
<dbReference type="HOGENOM" id="CLU_020365_0_1_7"/>
<dbReference type="eggNOG" id="COG1322">
    <property type="taxonomic scope" value="Bacteria"/>
</dbReference>
<keyword evidence="7" id="KW-1185">Reference proteome</keyword>
<dbReference type="OrthoDB" id="9765111at2"/>
<name>F2LX10_HIPMA</name>